<evidence type="ECO:0000256" key="5">
    <source>
        <dbReference type="ARBA" id="ARBA00022985"/>
    </source>
</evidence>
<dbReference type="GO" id="GO:0005886">
    <property type="term" value="C:plasma membrane"/>
    <property type="evidence" value="ECO:0007669"/>
    <property type="project" value="TreeGrafter"/>
</dbReference>
<evidence type="ECO:0000259" key="9">
    <source>
        <dbReference type="Pfam" id="PF00535"/>
    </source>
</evidence>
<dbReference type="AlphaFoldDB" id="A0A3A4P6K7"/>
<dbReference type="Pfam" id="PF00535">
    <property type="entry name" value="Glycos_transf_2"/>
    <property type="match status" value="1"/>
</dbReference>
<dbReference type="CDD" id="cd04187">
    <property type="entry name" value="DPM1_like_bac"/>
    <property type="match status" value="1"/>
</dbReference>
<name>A0A3A4P6K7_ABYX5</name>
<feature type="domain" description="Glycosyltransferase 2-like" evidence="9">
    <location>
        <begin position="4"/>
        <end position="150"/>
    </location>
</feature>
<evidence type="ECO:0000313" key="10">
    <source>
        <dbReference type="EMBL" id="RJP23501.1"/>
    </source>
</evidence>
<protein>
    <submittedName>
        <fullName evidence="10">Glycosyltransferase</fullName>
    </submittedName>
</protein>
<accession>A0A3A4P6K7</accession>
<keyword evidence="2" id="KW-0328">Glycosyltransferase</keyword>
<sequence length="319" mass="35626">MNLSVVVPVFNSQFSLPELARRLAPVLEATGEKYELILVNDGSQDQSWNVIRNLVEQYKWIRGIDLMRNYGQQNALLCGIRNARHEFIVTMDDDLQHPPEEIPKLLDKLASGFDVVYGAPVDEQHTFWRNLASRFIKLMLRKAMNVDTARDVSAFRAFRTDLRTAFANYESPFVSIDVLLAWGTTRFAAVAVPHHPRRTGESNYTLGKLITHGLNMTTGFSTLPLQLASLVGFSFTFFGVLILIYVVGRYLIEGGSVPGFPFLASIIAIFSGAQLFALGIIGEYLARMYFRAMGRPSSVTRETVAVSASPKEEQTEHAG</sequence>
<dbReference type="InterPro" id="IPR050256">
    <property type="entry name" value="Glycosyltransferase_2"/>
</dbReference>
<evidence type="ECO:0000256" key="4">
    <source>
        <dbReference type="ARBA" id="ARBA00022692"/>
    </source>
</evidence>
<dbReference type="SUPFAM" id="SSF53448">
    <property type="entry name" value="Nucleotide-diphospho-sugar transferases"/>
    <property type="match status" value="1"/>
</dbReference>
<evidence type="ECO:0000256" key="7">
    <source>
        <dbReference type="ARBA" id="ARBA00023136"/>
    </source>
</evidence>
<feature type="transmembrane region" description="Helical" evidence="8">
    <location>
        <begin position="227"/>
        <end position="248"/>
    </location>
</feature>
<organism evidence="10 11">
    <name type="scientific">Abyssobacteria bacterium (strain SURF_5)</name>
    <dbReference type="NCBI Taxonomy" id="2093360"/>
    <lineage>
        <taxon>Bacteria</taxon>
        <taxon>Pseudomonadati</taxon>
        <taxon>Candidatus Hydrogenedentota</taxon>
        <taxon>Candidatus Abyssobacteria</taxon>
    </lineage>
</organism>
<evidence type="ECO:0000256" key="8">
    <source>
        <dbReference type="SAM" id="Phobius"/>
    </source>
</evidence>
<comment type="caution">
    <text evidence="10">The sequence shown here is derived from an EMBL/GenBank/DDBJ whole genome shotgun (WGS) entry which is preliminary data.</text>
</comment>
<keyword evidence="1" id="KW-1003">Cell membrane</keyword>
<dbReference type="Gene3D" id="3.90.550.10">
    <property type="entry name" value="Spore Coat Polysaccharide Biosynthesis Protein SpsA, Chain A"/>
    <property type="match status" value="1"/>
</dbReference>
<evidence type="ECO:0000256" key="6">
    <source>
        <dbReference type="ARBA" id="ARBA00022989"/>
    </source>
</evidence>
<keyword evidence="4 8" id="KW-0812">Transmembrane</keyword>
<dbReference type="GO" id="GO:0009103">
    <property type="term" value="P:lipopolysaccharide biosynthetic process"/>
    <property type="evidence" value="ECO:0007669"/>
    <property type="project" value="UniProtKB-KW"/>
</dbReference>
<keyword evidence="3 10" id="KW-0808">Transferase</keyword>
<evidence type="ECO:0000313" key="11">
    <source>
        <dbReference type="Proteomes" id="UP000265882"/>
    </source>
</evidence>
<feature type="transmembrane region" description="Helical" evidence="8">
    <location>
        <begin position="260"/>
        <end position="286"/>
    </location>
</feature>
<reference evidence="10 11" key="1">
    <citation type="journal article" date="2017" name="ISME J.">
        <title>Energy and carbon metabolisms in a deep terrestrial subsurface fluid microbial community.</title>
        <authorList>
            <person name="Momper L."/>
            <person name="Jungbluth S.P."/>
            <person name="Lee M.D."/>
            <person name="Amend J.P."/>
        </authorList>
    </citation>
    <scope>NUCLEOTIDE SEQUENCE [LARGE SCALE GENOMIC DNA]</scope>
    <source>
        <strain evidence="10">SURF_5</strain>
    </source>
</reference>
<evidence type="ECO:0000256" key="2">
    <source>
        <dbReference type="ARBA" id="ARBA00022676"/>
    </source>
</evidence>
<dbReference type="GO" id="GO:0099621">
    <property type="term" value="F:undecaprenyl-phosphate 4-deoxy-4-formamido-L-arabinose transferase activity"/>
    <property type="evidence" value="ECO:0007669"/>
    <property type="project" value="TreeGrafter"/>
</dbReference>
<dbReference type="EMBL" id="QZKU01000045">
    <property type="protein sequence ID" value="RJP23501.1"/>
    <property type="molecule type" value="Genomic_DNA"/>
</dbReference>
<dbReference type="InterPro" id="IPR029044">
    <property type="entry name" value="Nucleotide-diphossugar_trans"/>
</dbReference>
<dbReference type="PANTHER" id="PTHR48090">
    <property type="entry name" value="UNDECAPRENYL-PHOSPHATE 4-DEOXY-4-FORMAMIDO-L-ARABINOSE TRANSFERASE-RELATED"/>
    <property type="match status" value="1"/>
</dbReference>
<proteinExistence type="predicted"/>
<evidence type="ECO:0000256" key="1">
    <source>
        <dbReference type="ARBA" id="ARBA00022475"/>
    </source>
</evidence>
<evidence type="ECO:0000256" key="3">
    <source>
        <dbReference type="ARBA" id="ARBA00022679"/>
    </source>
</evidence>
<keyword evidence="5" id="KW-0448">Lipopolysaccharide biosynthesis</keyword>
<dbReference type="InterPro" id="IPR001173">
    <property type="entry name" value="Glyco_trans_2-like"/>
</dbReference>
<dbReference type="Proteomes" id="UP000265882">
    <property type="component" value="Unassembled WGS sequence"/>
</dbReference>
<keyword evidence="6 8" id="KW-1133">Transmembrane helix</keyword>
<keyword evidence="7 8" id="KW-0472">Membrane</keyword>
<gene>
    <name evidence="10" type="ORF">C4520_05965</name>
</gene>
<dbReference type="PANTHER" id="PTHR48090:SF3">
    <property type="entry name" value="UNDECAPRENYL-PHOSPHATE 4-DEOXY-4-FORMAMIDO-L-ARABINOSE TRANSFERASE"/>
    <property type="match status" value="1"/>
</dbReference>